<sequence>MTGTGGRPTAVVAGTDEVLGAVPAYERLLTGVERRRADAFLTPAPRADFIAAHVLVRLCAARLLGRPADSLVLEQRCPGCGSGEHGRPGLAGLPQVYVSLSHTTGVVAAVAGREPVGVDVERRTLPDSVRGAAGRVLSTAERAAMREHADPGGYFLRQWVRKECFVKLGRTTLGGLAAVDLSGLPVGSGGPSRRVGPYRHGDLYVLDHTDARRDAVAAVVSTARPRFGAAVPHTAPEHPAGLEGRST</sequence>
<protein>
    <submittedName>
        <fullName evidence="4">4'-phosphopantetheinyl transferase superfamily protein</fullName>
    </submittedName>
</protein>
<evidence type="ECO:0000313" key="5">
    <source>
        <dbReference type="Proteomes" id="UP001348265"/>
    </source>
</evidence>
<dbReference type="GO" id="GO:0016740">
    <property type="term" value="F:transferase activity"/>
    <property type="evidence" value="ECO:0007669"/>
    <property type="project" value="UniProtKB-KW"/>
</dbReference>
<comment type="caution">
    <text evidence="4">The sequence shown here is derived from an EMBL/GenBank/DDBJ whole genome shotgun (WGS) entry which is preliminary data.</text>
</comment>
<dbReference type="InterPro" id="IPR037143">
    <property type="entry name" value="4-PPantetheinyl_Trfase_dom_sf"/>
</dbReference>
<evidence type="ECO:0000256" key="1">
    <source>
        <dbReference type="ARBA" id="ARBA00010990"/>
    </source>
</evidence>
<organism evidence="4 5">
    <name type="scientific">Streptomyces chrestomyceticus</name>
    <dbReference type="NCBI Taxonomy" id="68185"/>
    <lineage>
        <taxon>Bacteria</taxon>
        <taxon>Bacillati</taxon>
        <taxon>Actinomycetota</taxon>
        <taxon>Actinomycetes</taxon>
        <taxon>Kitasatosporales</taxon>
        <taxon>Streptomycetaceae</taxon>
        <taxon>Streptomyces</taxon>
    </lineage>
</organism>
<proteinExistence type="inferred from homology"/>
<dbReference type="InterPro" id="IPR008278">
    <property type="entry name" value="4-PPantetheinyl_Trfase_dom"/>
</dbReference>
<dbReference type="RefSeq" id="WP_331789569.1">
    <property type="nucleotide sequence ID" value="NZ_JAVFKM010000028.1"/>
</dbReference>
<dbReference type="PANTHER" id="PTHR12215:SF10">
    <property type="entry name" value="L-AMINOADIPATE-SEMIALDEHYDE DEHYDROGENASE-PHOSPHOPANTETHEINYL TRANSFERASE"/>
    <property type="match status" value="1"/>
</dbReference>
<dbReference type="Gene3D" id="3.90.470.20">
    <property type="entry name" value="4'-phosphopantetheinyl transferase domain"/>
    <property type="match status" value="1"/>
</dbReference>
<gene>
    <name evidence="4" type="ORF">RB636_35750</name>
</gene>
<comment type="similarity">
    <text evidence="1">Belongs to the P-Pant transferase superfamily. Gsp/Sfp/HetI/AcpT family.</text>
</comment>
<evidence type="ECO:0000313" key="4">
    <source>
        <dbReference type="EMBL" id="MEF3118519.1"/>
    </source>
</evidence>
<accession>A0ABU7X528</accession>
<evidence type="ECO:0000256" key="2">
    <source>
        <dbReference type="ARBA" id="ARBA00022679"/>
    </source>
</evidence>
<dbReference type="Pfam" id="PF01648">
    <property type="entry name" value="ACPS"/>
    <property type="match status" value="1"/>
</dbReference>
<dbReference type="InterPro" id="IPR050559">
    <property type="entry name" value="P-Pant_transferase_sf"/>
</dbReference>
<name>A0ABU7X528_9ACTN</name>
<feature type="domain" description="4'-phosphopantetheinyl transferase" evidence="3">
    <location>
        <begin position="115"/>
        <end position="175"/>
    </location>
</feature>
<keyword evidence="5" id="KW-1185">Reference proteome</keyword>
<dbReference type="PANTHER" id="PTHR12215">
    <property type="entry name" value="PHOSPHOPANTETHEINE TRANSFERASE"/>
    <property type="match status" value="1"/>
</dbReference>
<keyword evidence="2 4" id="KW-0808">Transferase</keyword>
<dbReference type="EMBL" id="JAVFKM010000028">
    <property type="protein sequence ID" value="MEF3118519.1"/>
    <property type="molecule type" value="Genomic_DNA"/>
</dbReference>
<evidence type="ECO:0000259" key="3">
    <source>
        <dbReference type="Pfam" id="PF01648"/>
    </source>
</evidence>
<dbReference type="SUPFAM" id="SSF56214">
    <property type="entry name" value="4'-phosphopantetheinyl transferase"/>
    <property type="match status" value="2"/>
</dbReference>
<reference evidence="4 5" key="1">
    <citation type="submission" date="2023-08" db="EMBL/GenBank/DDBJ databases">
        <authorList>
            <person name="Sharma P."/>
            <person name="Verma V."/>
            <person name="Mohan M.K."/>
            <person name="Dubey A.K."/>
        </authorList>
    </citation>
    <scope>NUCLEOTIDE SEQUENCE [LARGE SCALE GENOMIC DNA]</scope>
    <source>
        <strain evidence="4 5">ADP4</strain>
    </source>
</reference>
<dbReference type="Proteomes" id="UP001348265">
    <property type="component" value="Unassembled WGS sequence"/>
</dbReference>